<gene>
    <name evidence="2" type="ORF">C5167_038030</name>
</gene>
<dbReference type="AlphaFoldDB" id="A0A4Y7I817"/>
<reference evidence="2 3" key="1">
    <citation type="journal article" date="2018" name="Science">
        <title>The opium poppy genome and morphinan production.</title>
        <authorList>
            <person name="Guo L."/>
            <person name="Winzer T."/>
            <person name="Yang X."/>
            <person name="Li Y."/>
            <person name="Ning Z."/>
            <person name="He Z."/>
            <person name="Teodor R."/>
            <person name="Lu Y."/>
            <person name="Bowser T.A."/>
            <person name="Graham I.A."/>
            <person name="Ye K."/>
        </authorList>
    </citation>
    <scope>NUCLEOTIDE SEQUENCE [LARGE SCALE GENOMIC DNA]</scope>
    <source>
        <strain evidence="3">cv. HN1</strain>
        <tissue evidence="2">Leaves</tissue>
    </source>
</reference>
<dbReference type="Pfam" id="PF03087">
    <property type="entry name" value="BPS1"/>
    <property type="match status" value="1"/>
</dbReference>
<dbReference type="InterPro" id="IPR004320">
    <property type="entry name" value="BPS1_pln"/>
</dbReference>
<accession>A0A4Y7I817</accession>
<dbReference type="OrthoDB" id="1701699at2759"/>
<name>A0A4Y7I817_PAPSO</name>
<dbReference type="PANTHER" id="PTHR33070:SF120">
    <property type="entry name" value="EXPRESSED PROTEIN"/>
    <property type="match status" value="1"/>
</dbReference>
<protein>
    <submittedName>
        <fullName evidence="2">Uncharacterized protein</fullName>
    </submittedName>
</protein>
<dbReference type="GO" id="GO:0048367">
    <property type="term" value="P:shoot system development"/>
    <property type="evidence" value="ECO:0007669"/>
    <property type="project" value="InterPro"/>
</dbReference>
<proteinExistence type="predicted"/>
<dbReference type="GO" id="GO:0048364">
    <property type="term" value="P:root development"/>
    <property type="evidence" value="ECO:0007669"/>
    <property type="project" value="InterPro"/>
</dbReference>
<evidence type="ECO:0000256" key="1">
    <source>
        <dbReference type="SAM" id="MobiDB-lite"/>
    </source>
</evidence>
<sequence>MSDSNLDESPHHVRSVSLPSKTNPNISRIDEALRKLKAWESSAISSKVENACIGLSSLGDLYKCVEDLIRLPLTQQGLVRHQNEKWVEDVLDGFVRLIDVCGTARDIMTQMKENAGELRSVLRRRAEESCKEEKVEAYVSCKKKMNKCLNKCVEDLKKLDKKLVSAPLLVQDNHNNHLEMVVKNLREVRASTVSVFQYSVMAFVSEQKNTKWGLVSKLVQKGPAKSDDEPDVVECADIALRSLFRRVSSKADEAKNVQLVQKRLEELEDGIEGVEVGLECISRRLIQTRVSLLNIFTQ</sequence>
<keyword evidence="3" id="KW-1185">Reference proteome</keyword>
<organism evidence="2 3">
    <name type="scientific">Papaver somniferum</name>
    <name type="common">Opium poppy</name>
    <dbReference type="NCBI Taxonomy" id="3469"/>
    <lineage>
        <taxon>Eukaryota</taxon>
        <taxon>Viridiplantae</taxon>
        <taxon>Streptophyta</taxon>
        <taxon>Embryophyta</taxon>
        <taxon>Tracheophyta</taxon>
        <taxon>Spermatophyta</taxon>
        <taxon>Magnoliopsida</taxon>
        <taxon>Ranunculales</taxon>
        <taxon>Papaveraceae</taxon>
        <taxon>Papaveroideae</taxon>
        <taxon>Papaver</taxon>
    </lineage>
</organism>
<dbReference type="Gramene" id="RZC45083">
    <property type="protein sequence ID" value="RZC45083"/>
    <property type="gene ID" value="C5167_038030"/>
</dbReference>
<feature type="region of interest" description="Disordered" evidence="1">
    <location>
        <begin position="1"/>
        <end position="22"/>
    </location>
</feature>
<dbReference type="EMBL" id="CM010715">
    <property type="protein sequence ID" value="RZC45083.1"/>
    <property type="molecule type" value="Genomic_DNA"/>
</dbReference>
<evidence type="ECO:0000313" key="3">
    <source>
        <dbReference type="Proteomes" id="UP000316621"/>
    </source>
</evidence>
<evidence type="ECO:0000313" key="2">
    <source>
        <dbReference type="EMBL" id="RZC45083.1"/>
    </source>
</evidence>
<dbReference type="PANTHER" id="PTHR33070">
    <property type="entry name" value="OS06G0725500 PROTEIN"/>
    <property type="match status" value="1"/>
</dbReference>
<dbReference type="Proteomes" id="UP000316621">
    <property type="component" value="Chromosome 1"/>
</dbReference>
<dbReference type="OMA" id="HEDMINN"/>